<dbReference type="CDD" id="cd00756">
    <property type="entry name" value="MoaE"/>
    <property type="match status" value="1"/>
</dbReference>
<name>A0AAF0D181_ODILC</name>
<dbReference type="Pfam" id="PF02391">
    <property type="entry name" value="MoaE"/>
    <property type="match status" value="1"/>
</dbReference>
<gene>
    <name evidence="1" type="ORF">OdinLCB4_004875</name>
</gene>
<dbReference type="Proteomes" id="UP000186851">
    <property type="component" value="Chromosome"/>
</dbReference>
<evidence type="ECO:0000313" key="1">
    <source>
        <dbReference type="EMBL" id="WEU39809.1"/>
    </source>
</evidence>
<dbReference type="GO" id="GO:0006777">
    <property type="term" value="P:Mo-molybdopterin cofactor biosynthetic process"/>
    <property type="evidence" value="ECO:0007669"/>
    <property type="project" value="InterPro"/>
</dbReference>
<dbReference type="InterPro" id="IPR003448">
    <property type="entry name" value="Mopterin_biosynth_MoaE"/>
</dbReference>
<dbReference type="KEGG" id="oyw:OdinLCB4_004875"/>
<protein>
    <submittedName>
        <fullName evidence="1">Molybdenum cofactor biosynthesis protein MoaE</fullName>
    </submittedName>
</protein>
<accession>A0AAF0D181</accession>
<reference evidence="1" key="1">
    <citation type="journal article" date="2017" name="Nature">
        <title>Asgard archaea illuminate the origin of eukaryotic cellular complexity.</title>
        <authorList>
            <person name="Zaremba-Niedzwiedzka K."/>
            <person name="Caceres E.F."/>
            <person name="Saw J.H."/>
            <person name="Backstrom D."/>
            <person name="Juzokaite L."/>
            <person name="Vancaester E."/>
            <person name="Seitz K.W."/>
            <person name="Anantharaman K."/>
            <person name="Starnawski P."/>
            <person name="Kjeldsen K.U."/>
            <person name="Scott M.B."/>
            <person name="Nunoura T."/>
            <person name="Banfield J.F."/>
            <person name="Schramm A."/>
            <person name="Baker B.J."/>
            <person name="Spang A."/>
            <person name="Ettema T.J.G."/>
        </authorList>
    </citation>
    <scope>NUCLEOTIDE SEQUENCE</scope>
    <source>
        <strain evidence="1">LCB_4</strain>
    </source>
</reference>
<dbReference type="Gene3D" id="3.90.1170.40">
    <property type="entry name" value="Molybdopterin biosynthesis MoaE subunit"/>
    <property type="match status" value="1"/>
</dbReference>
<reference evidence="1" key="2">
    <citation type="journal article" date="2022" name="Nat. Microbiol.">
        <title>A closed Candidatus Odinarchaeum chromosome exposes Asgard archaeal viruses.</title>
        <authorList>
            <person name="Tamarit D."/>
            <person name="Caceres E.F."/>
            <person name="Krupovic M."/>
            <person name="Nijland R."/>
            <person name="Eme L."/>
            <person name="Robinson N.P."/>
            <person name="Ettema T.J.G."/>
        </authorList>
    </citation>
    <scope>NUCLEOTIDE SEQUENCE</scope>
    <source>
        <strain evidence="1">LCB_4</strain>
    </source>
</reference>
<dbReference type="InterPro" id="IPR036563">
    <property type="entry name" value="MoaE_sf"/>
</dbReference>
<organism evidence="1 2">
    <name type="scientific">Odinarchaeota yellowstonii (strain LCB_4)</name>
    <dbReference type="NCBI Taxonomy" id="1841599"/>
    <lineage>
        <taxon>Archaea</taxon>
        <taxon>Promethearchaeati</taxon>
        <taxon>Candidatus Odinarchaeota</taxon>
        <taxon>Candidatus Odinarchaeia</taxon>
        <taxon>Candidatus Odinarchaeales</taxon>
        <taxon>Candidatus Odinarchaeaceae</taxon>
        <taxon>Candidatus Odinarchaeum</taxon>
    </lineage>
</organism>
<proteinExistence type="predicted"/>
<dbReference type="PANTHER" id="PTHR23404">
    <property type="entry name" value="MOLYBDOPTERIN SYNTHASE RELATED"/>
    <property type="match status" value="1"/>
</dbReference>
<evidence type="ECO:0000313" key="2">
    <source>
        <dbReference type="Proteomes" id="UP000186851"/>
    </source>
</evidence>
<sequence length="143" mass="16174">MYEGRVVGKGELSFESVLKNVKERGLANTGAIASFIGVVRPTSKTGKPVRKIYVESWREAANISLNRIARELSERPGISSVLIYHFEGELKVGEDIVYVVVAGDHRGNVFPVLTEAVERYKRESEIWKKEFFEDGESIWVEEI</sequence>
<dbReference type="AlphaFoldDB" id="A0AAF0D181"/>
<dbReference type="SUPFAM" id="SSF54690">
    <property type="entry name" value="Molybdopterin synthase subunit MoaE"/>
    <property type="match status" value="1"/>
</dbReference>
<dbReference type="EMBL" id="CP091871">
    <property type="protein sequence ID" value="WEU39809.1"/>
    <property type="molecule type" value="Genomic_DNA"/>
</dbReference>